<proteinExistence type="predicted"/>
<feature type="compositionally biased region" description="Basic and acidic residues" evidence="1">
    <location>
        <begin position="9"/>
        <end position="29"/>
    </location>
</feature>
<dbReference type="EMBL" id="HBUF01164467">
    <property type="protein sequence ID" value="CAG6650894.1"/>
    <property type="molecule type" value="Transcribed_RNA"/>
</dbReference>
<organism evidence="2">
    <name type="scientific">Cacopsylla melanoneura</name>
    <dbReference type="NCBI Taxonomy" id="428564"/>
    <lineage>
        <taxon>Eukaryota</taxon>
        <taxon>Metazoa</taxon>
        <taxon>Ecdysozoa</taxon>
        <taxon>Arthropoda</taxon>
        <taxon>Hexapoda</taxon>
        <taxon>Insecta</taxon>
        <taxon>Pterygota</taxon>
        <taxon>Neoptera</taxon>
        <taxon>Paraneoptera</taxon>
        <taxon>Hemiptera</taxon>
        <taxon>Sternorrhyncha</taxon>
        <taxon>Psylloidea</taxon>
        <taxon>Psyllidae</taxon>
        <taxon>Psyllinae</taxon>
        <taxon>Cacopsylla</taxon>
    </lineage>
</organism>
<protein>
    <submittedName>
        <fullName evidence="2">Uncharacterized protein</fullName>
    </submittedName>
</protein>
<sequence length="112" mass="13009">MFSQLRGNNKLDSEGEERDRETKERKGKIEEEEEREREITARCHTVPSSIWLTLKRNGSGLVSVGNTGSEVYHYEGESWQHRKPFILNVDYARPDAWNRGLSIPLFHNVVPL</sequence>
<feature type="region of interest" description="Disordered" evidence="1">
    <location>
        <begin position="1"/>
        <end position="39"/>
    </location>
</feature>
<dbReference type="AlphaFoldDB" id="A0A8D8RLA1"/>
<reference evidence="2" key="1">
    <citation type="submission" date="2021-05" db="EMBL/GenBank/DDBJ databases">
        <authorList>
            <person name="Alioto T."/>
            <person name="Alioto T."/>
            <person name="Gomez Garrido J."/>
        </authorList>
    </citation>
    <scope>NUCLEOTIDE SEQUENCE</scope>
</reference>
<evidence type="ECO:0000313" key="2">
    <source>
        <dbReference type="EMBL" id="CAG6650894.1"/>
    </source>
</evidence>
<evidence type="ECO:0000256" key="1">
    <source>
        <dbReference type="SAM" id="MobiDB-lite"/>
    </source>
</evidence>
<name>A0A8D8RLA1_9HEMI</name>
<accession>A0A8D8RLA1</accession>